<gene>
    <name evidence="1" type="ORF">SAMN05192568_1008192</name>
</gene>
<organism evidence="1 2">
    <name type="scientific">Methylobacterium pseudosasicola</name>
    <dbReference type="NCBI Taxonomy" id="582667"/>
    <lineage>
        <taxon>Bacteria</taxon>
        <taxon>Pseudomonadati</taxon>
        <taxon>Pseudomonadota</taxon>
        <taxon>Alphaproteobacteria</taxon>
        <taxon>Hyphomicrobiales</taxon>
        <taxon>Methylobacteriaceae</taxon>
        <taxon>Methylobacterium</taxon>
    </lineage>
</organism>
<evidence type="ECO:0000313" key="2">
    <source>
        <dbReference type="Proteomes" id="UP000199048"/>
    </source>
</evidence>
<keyword evidence="2" id="KW-1185">Reference proteome</keyword>
<reference evidence="2" key="1">
    <citation type="submission" date="2016-10" db="EMBL/GenBank/DDBJ databases">
        <authorList>
            <person name="Varghese N."/>
            <person name="Submissions S."/>
        </authorList>
    </citation>
    <scope>NUCLEOTIDE SEQUENCE [LARGE SCALE GENOMIC DNA]</scope>
    <source>
        <strain evidence="2">BL36</strain>
    </source>
</reference>
<dbReference type="Proteomes" id="UP000199048">
    <property type="component" value="Unassembled WGS sequence"/>
</dbReference>
<evidence type="ECO:0000313" key="1">
    <source>
        <dbReference type="EMBL" id="SFL68780.1"/>
    </source>
</evidence>
<proteinExistence type="predicted"/>
<protein>
    <submittedName>
        <fullName evidence="1">Uncharacterized protein</fullName>
    </submittedName>
</protein>
<dbReference type="RefSeq" id="WP_139234075.1">
    <property type="nucleotide sequence ID" value="NZ_FOTK01000008.1"/>
</dbReference>
<dbReference type="STRING" id="582667.SAMN05192568_1008192"/>
<dbReference type="AlphaFoldDB" id="A0A1I4JQH1"/>
<dbReference type="OrthoDB" id="8146150at2"/>
<dbReference type="EMBL" id="FOTK01000008">
    <property type="protein sequence ID" value="SFL68780.1"/>
    <property type="molecule type" value="Genomic_DNA"/>
</dbReference>
<name>A0A1I4JQH1_9HYPH</name>
<sequence>MSSAPQIKRLAGPLFARHNNLVMVAGNIVCFCPVTHCTRYVYIDNRPKRGYFTVEWHVDTLFEPSDSAYIALGRTFGLLGRSLRYRPEGQTGLFEWDDPTMPGDFVDQVEAEILPLFDSLDTLEKTIAFLRPHPQNPFANYPPWKTLMHVALGEISAAQATWQAVMHHYVTGTVLQDARSQRQYDQWCLLTEPLMADDRAALARLLHGWEASNVIGTKLESYWLPTPFPLELGA</sequence>
<accession>A0A1I4JQH1</accession>